<dbReference type="SUPFAM" id="SSF46785">
    <property type="entry name" value="Winged helix' DNA-binding domain"/>
    <property type="match status" value="1"/>
</dbReference>
<dbReference type="Gene3D" id="1.10.10.10">
    <property type="entry name" value="Winged helix-like DNA-binding domain superfamily/Winged helix DNA-binding domain"/>
    <property type="match status" value="1"/>
</dbReference>
<dbReference type="Proteomes" id="UP000254101">
    <property type="component" value="Unassembled WGS sequence"/>
</dbReference>
<evidence type="ECO:0000259" key="4">
    <source>
        <dbReference type="PROSITE" id="PS51063"/>
    </source>
</evidence>
<dbReference type="InterPro" id="IPR012318">
    <property type="entry name" value="HTH_CRP"/>
</dbReference>
<dbReference type="Gene3D" id="2.60.120.10">
    <property type="entry name" value="Jelly Rolls"/>
    <property type="match status" value="1"/>
</dbReference>
<dbReference type="Pfam" id="PF13545">
    <property type="entry name" value="HTH_Crp_2"/>
    <property type="match status" value="1"/>
</dbReference>
<dbReference type="GO" id="GO:0006355">
    <property type="term" value="P:regulation of DNA-templated transcription"/>
    <property type="evidence" value="ECO:0007669"/>
    <property type="project" value="InterPro"/>
</dbReference>
<dbReference type="AlphaFoldDB" id="A0A395LL68"/>
<dbReference type="GO" id="GO:0003677">
    <property type="term" value="F:DNA binding"/>
    <property type="evidence" value="ECO:0007669"/>
    <property type="project" value="UniProtKB-KW"/>
</dbReference>
<proteinExistence type="predicted"/>
<evidence type="ECO:0000256" key="2">
    <source>
        <dbReference type="ARBA" id="ARBA00023125"/>
    </source>
</evidence>
<name>A0A395LL68_9SPHN</name>
<accession>A0A395LL68</accession>
<dbReference type="SUPFAM" id="SSF51206">
    <property type="entry name" value="cAMP-binding domain-like"/>
    <property type="match status" value="1"/>
</dbReference>
<dbReference type="PROSITE" id="PS51063">
    <property type="entry name" value="HTH_CRP_2"/>
    <property type="match status" value="1"/>
</dbReference>
<dbReference type="EMBL" id="QRBB01000001">
    <property type="protein sequence ID" value="RDS76164.1"/>
    <property type="molecule type" value="Genomic_DNA"/>
</dbReference>
<dbReference type="OrthoDB" id="6155297at2"/>
<keyword evidence="2" id="KW-0238">DNA-binding</keyword>
<organism evidence="5 6">
    <name type="scientific">Alteriqipengyuania lutimaris</name>
    <dbReference type="NCBI Taxonomy" id="1538146"/>
    <lineage>
        <taxon>Bacteria</taxon>
        <taxon>Pseudomonadati</taxon>
        <taxon>Pseudomonadota</taxon>
        <taxon>Alphaproteobacteria</taxon>
        <taxon>Sphingomonadales</taxon>
        <taxon>Erythrobacteraceae</taxon>
        <taxon>Alteriqipengyuania</taxon>
    </lineage>
</organism>
<feature type="domain" description="HTH crp-type" evidence="4">
    <location>
        <begin position="152"/>
        <end position="226"/>
    </location>
</feature>
<comment type="caution">
    <text evidence="5">The sequence shown here is derived from an EMBL/GenBank/DDBJ whole genome shotgun (WGS) entry which is preliminary data.</text>
</comment>
<dbReference type="InterPro" id="IPR036388">
    <property type="entry name" value="WH-like_DNA-bd_sf"/>
</dbReference>
<keyword evidence="6" id="KW-1185">Reference proteome</keyword>
<dbReference type="InterPro" id="IPR036390">
    <property type="entry name" value="WH_DNA-bd_sf"/>
</dbReference>
<keyword evidence="3" id="KW-0804">Transcription</keyword>
<sequence length="262" mass="30009">MREELARFPLTGRFLASRLRHAMTAMEKELLESLVDDVRETNGYTKILSRGDFCEYSTILIKGFMTRVIEDETDRSIVGFQVPGDFVDLHGFALKRLDHDLFALGYTQFGIVPHERLRAVLENEPHLARLFWFGTLLDASIHREWLSKMVRLRAVGRIAHVITELWYRLRMVGLGNLSGFTTPFTQVDLAHICGLSEIHVNRSVRDLRDGEVVDFRRGRITILNAERLKEMARFNPAYLYGEGGLEVGSALNKEAGERQMAK</sequence>
<evidence type="ECO:0000313" key="6">
    <source>
        <dbReference type="Proteomes" id="UP000254101"/>
    </source>
</evidence>
<evidence type="ECO:0000313" key="5">
    <source>
        <dbReference type="EMBL" id="RDS76164.1"/>
    </source>
</evidence>
<evidence type="ECO:0000256" key="1">
    <source>
        <dbReference type="ARBA" id="ARBA00023015"/>
    </source>
</evidence>
<evidence type="ECO:0000256" key="3">
    <source>
        <dbReference type="ARBA" id="ARBA00023163"/>
    </source>
</evidence>
<gene>
    <name evidence="5" type="ORF">DL238_00050</name>
</gene>
<keyword evidence="1" id="KW-0805">Transcription regulation</keyword>
<dbReference type="InterPro" id="IPR014710">
    <property type="entry name" value="RmlC-like_jellyroll"/>
</dbReference>
<reference evidence="5 6" key="1">
    <citation type="submission" date="2018-07" db="EMBL/GenBank/DDBJ databases">
        <title>Erythrobacter nanhaiensis sp. nov., a novel member of the genus Erythrobacter isolated from the South China Sea.</title>
        <authorList>
            <person name="Chen X."/>
            <person name="Liu J."/>
        </authorList>
    </citation>
    <scope>NUCLEOTIDE SEQUENCE [LARGE SCALE GENOMIC DNA]</scope>
    <source>
        <strain evidence="5 6">S-5</strain>
    </source>
</reference>
<protein>
    <submittedName>
        <fullName evidence="5">Crp/Fnr family transcriptional regulator</fullName>
    </submittedName>
</protein>
<dbReference type="InterPro" id="IPR018490">
    <property type="entry name" value="cNMP-bd_dom_sf"/>
</dbReference>